<name>A0AC35FAJ0_9BILA</name>
<dbReference type="WBParaSite" id="PS1159_v2.g15483.t1">
    <property type="protein sequence ID" value="PS1159_v2.g15483.t1"/>
    <property type="gene ID" value="PS1159_v2.g15483"/>
</dbReference>
<evidence type="ECO:0000313" key="2">
    <source>
        <dbReference type="WBParaSite" id="PS1159_v2.g15483.t1"/>
    </source>
</evidence>
<accession>A0AC35FAJ0</accession>
<evidence type="ECO:0000313" key="1">
    <source>
        <dbReference type="Proteomes" id="UP000887580"/>
    </source>
</evidence>
<protein>
    <submittedName>
        <fullName evidence="2">Uncharacterized protein</fullName>
    </submittedName>
</protein>
<organism evidence="1 2">
    <name type="scientific">Panagrolaimus sp. PS1159</name>
    <dbReference type="NCBI Taxonomy" id="55785"/>
    <lineage>
        <taxon>Eukaryota</taxon>
        <taxon>Metazoa</taxon>
        <taxon>Ecdysozoa</taxon>
        <taxon>Nematoda</taxon>
        <taxon>Chromadorea</taxon>
        <taxon>Rhabditida</taxon>
        <taxon>Tylenchina</taxon>
        <taxon>Panagrolaimomorpha</taxon>
        <taxon>Panagrolaimoidea</taxon>
        <taxon>Panagrolaimidae</taxon>
        <taxon>Panagrolaimus</taxon>
    </lineage>
</organism>
<proteinExistence type="predicted"/>
<sequence length="162" mass="18618">MGSQRKETKLQDGRMQKLNEETKQQQSKELQNLKRLHRPRTFYNSNISSTIKSLIVEKQISSNNEQEKEKVQYELNANNLAGGGEYPAEIKICTSRKPPKKTHKTDSSNGERSSVELEFDDGFVTRGALYHLYPLKKNQPEPTTDPGGSLNYCWWRGVSRRS</sequence>
<reference evidence="2" key="1">
    <citation type="submission" date="2022-11" db="UniProtKB">
        <authorList>
            <consortium name="WormBaseParasite"/>
        </authorList>
    </citation>
    <scope>IDENTIFICATION</scope>
</reference>
<dbReference type="Proteomes" id="UP000887580">
    <property type="component" value="Unplaced"/>
</dbReference>